<keyword evidence="3 11" id="KW-1003">Cell membrane</keyword>
<dbReference type="EMBL" id="WITJ01000004">
    <property type="protein sequence ID" value="MQW39034.1"/>
    <property type="molecule type" value="Genomic_DNA"/>
</dbReference>
<dbReference type="InterPro" id="IPR053952">
    <property type="entry name" value="K_trans_C"/>
</dbReference>
<comment type="subcellular location">
    <subcellularLocation>
        <location evidence="11">Cell membrane</location>
        <topology evidence="11">Multi-pass membrane protein</topology>
    </subcellularLocation>
    <subcellularLocation>
        <location evidence="1">Membrane</location>
        <topology evidence="1">Multi-pass membrane protein</topology>
    </subcellularLocation>
</comment>
<dbReference type="InterPro" id="IPR053951">
    <property type="entry name" value="K_trans_N"/>
</dbReference>
<dbReference type="InterPro" id="IPR023051">
    <property type="entry name" value="Kup"/>
</dbReference>
<evidence type="ECO:0000256" key="6">
    <source>
        <dbReference type="ARBA" id="ARBA00022847"/>
    </source>
</evidence>
<feature type="transmembrane region" description="Helical" evidence="11">
    <location>
        <begin position="252"/>
        <end position="274"/>
    </location>
</feature>
<comment type="caution">
    <text evidence="14">The sequence shown here is derived from an EMBL/GenBank/DDBJ whole genome shotgun (WGS) entry which is preliminary data.</text>
</comment>
<evidence type="ECO:0000313" key="15">
    <source>
        <dbReference type="Proteomes" id="UP000439550"/>
    </source>
</evidence>
<accession>A0A7X1Z824</accession>
<dbReference type="PANTHER" id="PTHR30540">
    <property type="entry name" value="OSMOTIC STRESS POTASSIUM TRANSPORTER"/>
    <property type="match status" value="1"/>
</dbReference>
<feature type="transmembrane region" description="Helical" evidence="11">
    <location>
        <begin position="175"/>
        <end position="200"/>
    </location>
</feature>
<dbReference type="Pfam" id="PF02705">
    <property type="entry name" value="K_trans"/>
    <property type="match status" value="1"/>
</dbReference>
<keyword evidence="4 11" id="KW-0633">Potassium transport</keyword>
<evidence type="ECO:0000259" key="13">
    <source>
        <dbReference type="Pfam" id="PF22776"/>
    </source>
</evidence>
<protein>
    <recommendedName>
        <fullName evidence="11">Probable potassium transport system protein Kup</fullName>
    </recommendedName>
</protein>
<keyword evidence="10 11" id="KW-0472">Membrane</keyword>
<name>A0A7X1Z824_9LACT</name>
<feature type="domain" description="K+ potassium transporter integral membrane" evidence="12">
    <location>
        <begin position="19"/>
        <end position="461"/>
    </location>
</feature>
<keyword evidence="6 11" id="KW-0769">Symport</keyword>
<reference evidence="14 15" key="1">
    <citation type="submission" date="2019-10" db="EMBL/GenBank/DDBJ databases">
        <authorList>
            <person name="Dong K."/>
        </authorList>
    </citation>
    <scope>NUCLEOTIDE SEQUENCE [LARGE SCALE GENOMIC DNA]</scope>
    <source>
        <strain evidence="14 15">DSM 28960</strain>
    </source>
</reference>
<feature type="transmembrane region" description="Helical" evidence="11">
    <location>
        <begin position="102"/>
        <end position="126"/>
    </location>
</feature>
<keyword evidence="7 11" id="KW-0630">Potassium</keyword>
<feature type="transmembrane region" description="Helical" evidence="11">
    <location>
        <begin position="16"/>
        <end position="35"/>
    </location>
</feature>
<dbReference type="Proteomes" id="UP000439550">
    <property type="component" value="Unassembled WGS sequence"/>
</dbReference>
<evidence type="ECO:0000256" key="2">
    <source>
        <dbReference type="ARBA" id="ARBA00022448"/>
    </source>
</evidence>
<organism evidence="14 15">
    <name type="scientific">Lactococcus hircilactis</name>
    <dbReference type="NCBI Taxonomy" id="1494462"/>
    <lineage>
        <taxon>Bacteria</taxon>
        <taxon>Bacillati</taxon>
        <taxon>Bacillota</taxon>
        <taxon>Bacilli</taxon>
        <taxon>Lactobacillales</taxon>
        <taxon>Streptococcaceae</taxon>
        <taxon>Lactococcus</taxon>
    </lineage>
</organism>
<evidence type="ECO:0000256" key="11">
    <source>
        <dbReference type="HAMAP-Rule" id="MF_01522"/>
    </source>
</evidence>
<feature type="transmembrane region" description="Helical" evidence="11">
    <location>
        <begin position="373"/>
        <end position="395"/>
    </location>
</feature>
<keyword evidence="15" id="KW-1185">Reference proteome</keyword>
<keyword evidence="8 11" id="KW-1133">Transmembrane helix</keyword>
<dbReference type="HAMAP" id="MF_01522">
    <property type="entry name" value="Kup"/>
    <property type="match status" value="1"/>
</dbReference>
<comment type="similarity">
    <text evidence="11">Belongs to the HAK/KUP transporter (TC 2.A.72) family.</text>
</comment>
<feature type="transmembrane region" description="Helical" evidence="11">
    <location>
        <begin position="146"/>
        <end position="163"/>
    </location>
</feature>
<comment type="catalytic activity">
    <reaction evidence="11">
        <text>K(+)(in) + H(+)(in) = K(+)(out) + H(+)(out)</text>
        <dbReference type="Rhea" id="RHEA:28490"/>
        <dbReference type="ChEBI" id="CHEBI:15378"/>
        <dbReference type="ChEBI" id="CHEBI:29103"/>
    </reaction>
</comment>
<dbReference type="GO" id="GO:0015079">
    <property type="term" value="F:potassium ion transmembrane transporter activity"/>
    <property type="evidence" value="ECO:0007669"/>
    <property type="project" value="UniProtKB-UniRule"/>
</dbReference>
<dbReference type="GO" id="GO:0005886">
    <property type="term" value="C:plasma membrane"/>
    <property type="evidence" value="ECO:0007669"/>
    <property type="project" value="UniProtKB-SubCell"/>
</dbReference>
<evidence type="ECO:0000313" key="14">
    <source>
        <dbReference type="EMBL" id="MQW39034.1"/>
    </source>
</evidence>
<evidence type="ECO:0000256" key="1">
    <source>
        <dbReference type="ARBA" id="ARBA00004141"/>
    </source>
</evidence>
<comment type="function">
    <text evidence="11">Transport of potassium into the cell. Likely operates as a K(+):H(+) symporter.</text>
</comment>
<proteinExistence type="inferred from homology"/>
<dbReference type="OrthoDB" id="9805577at2"/>
<keyword evidence="2 11" id="KW-0813">Transport</keyword>
<feature type="transmembrane region" description="Helical" evidence="11">
    <location>
        <begin position="55"/>
        <end position="81"/>
    </location>
</feature>
<dbReference type="PANTHER" id="PTHR30540:SF83">
    <property type="entry name" value="K+ POTASSIUM TRANSPORTER"/>
    <property type="match status" value="1"/>
</dbReference>
<evidence type="ECO:0000256" key="10">
    <source>
        <dbReference type="ARBA" id="ARBA00023136"/>
    </source>
</evidence>
<evidence type="ECO:0000256" key="3">
    <source>
        <dbReference type="ARBA" id="ARBA00022475"/>
    </source>
</evidence>
<feature type="transmembrane region" description="Helical" evidence="11">
    <location>
        <begin position="402"/>
        <end position="424"/>
    </location>
</feature>
<dbReference type="GO" id="GO:0015293">
    <property type="term" value="F:symporter activity"/>
    <property type="evidence" value="ECO:0007669"/>
    <property type="project" value="UniProtKB-UniRule"/>
</dbReference>
<evidence type="ECO:0000256" key="8">
    <source>
        <dbReference type="ARBA" id="ARBA00022989"/>
    </source>
</evidence>
<keyword evidence="5 11" id="KW-0812">Transmembrane</keyword>
<evidence type="ECO:0000256" key="4">
    <source>
        <dbReference type="ARBA" id="ARBA00022538"/>
    </source>
</evidence>
<evidence type="ECO:0000256" key="9">
    <source>
        <dbReference type="ARBA" id="ARBA00023065"/>
    </source>
</evidence>
<evidence type="ECO:0000256" key="7">
    <source>
        <dbReference type="ARBA" id="ARBA00022958"/>
    </source>
</evidence>
<feature type="transmembrane region" description="Helical" evidence="11">
    <location>
        <begin position="294"/>
        <end position="321"/>
    </location>
</feature>
<feature type="transmembrane region" description="Helical" evidence="11">
    <location>
        <begin position="220"/>
        <end position="240"/>
    </location>
</feature>
<evidence type="ECO:0000256" key="5">
    <source>
        <dbReference type="ARBA" id="ARBA00022692"/>
    </source>
</evidence>
<feature type="domain" description="K+ potassium transporter C-terminal" evidence="13">
    <location>
        <begin position="485"/>
        <end position="640"/>
    </location>
</feature>
<dbReference type="Pfam" id="PF22776">
    <property type="entry name" value="K_trans_C"/>
    <property type="match status" value="1"/>
</dbReference>
<keyword evidence="9 11" id="KW-0406">Ion transport</keyword>
<gene>
    <name evidence="11" type="primary">kup</name>
    <name evidence="14" type="ORF">GHI93_03580</name>
</gene>
<dbReference type="AlphaFoldDB" id="A0A7X1Z824"/>
<evidence type="ECO:0000259" key="12">
    <source>
        <dbReference type="Pfam" id="PF02705"/>
    </source>
</evidence>
<feature type="transmembrane region" description="Helical" evidence="11">
    <location>
        <begin position="342"/>
        <end position="367"/>
    </location>
</feature>
<feature type="transmembrane region" description="Helical" evidence="11">
    <location>
        <begin position="430"/>
        <end position="447"/>
    </location>
</feature>
<dbReference type="InterPro" id="IPR003855">
    <property type="entry name" value="K+_transporter"/>
</dbReference>
<sequence>MGKTAQHKSFNKATKAGFIIALGVVYGDIGTSPLYTMQSIVEGQGGLQHISENFILGAVSLIIWTLTLITTVKYVMIALNADNHHEGGIFSLFTLVRKMAKWLIIPAMIGGATLLSDGALTPAVTVTSAIEGLRGVPSLATLYSDQNIVVITTLIILALLFLIQRFGTGFVGKVFGPLMMIWFSFLGISGFINSFLNLQIFKAINPYYAIHLLLSPENKAGLFVLGSIFLATTGAEALYSDLGHVGKGNIHVSWPFVKICIILSYCGQGAWLIAHRGSDLGNLNPFFAILPTRLMIYGVILATFASIIASQSLISGSFTLVSEAIRLKLLPMLKIYYPGQTLGQLYIPAVNFALWITTSCIVIYFRTSAHMEAAYGLAITVTMLMTSVLLSYYLVQKGLPRALAFGIMAFFILIEGMFFIASAIKFMHGGYVVVLIALIIMFVMFIWHHGNAIVFKYIKSLNLNDYKHQLKALRDDSTIDVYQTNVVYLTSRMDHEWIDRSILYSILDKRPKRAQVYWFVNVKVTDEPFTAEYKVDMMGTDYIVRVVIYLGFRMRQEIPRYLRTIVTDLMESGRLPKQHQDYSISPGRKVGDFRFVVIEEKLTNARQMNGFDRFVLTTKATIKKFTSSPSRWFGLQFSEVTMETVPLVLSDVRNLEIHERIPEVEPNMNEDGVPSTTTVLKPKDLIKQQKISRIKKFRNKKK</sequence>